<dbReference type="Gene3D" id="2.170.30.10">
    <property type="entry name" value="Parvovirus coat protein VP1/VP2"/>
    <property type="match status" value="1"/>
</dbReference>
<keyword evidence="5" id="KW-0946">Virion</keyword>
<evidence type="ECO:0000256" key="1">
    <source>
        <dbReference type="ARBA" id="ARBA00004328"/>
    </source>
</evidence>
<evidence type="ECO:0000259" key="8">
    <source>
        <dbReference type="Pfam" id="PF08398"/>
    </source>
</evidence>
<dbReference type="Pfam" id="PF08398">
    <property type="entry name" value="Phospholip_A2_4"/>
    <property type="match status" value="1"/>
</dbReference>
<feature type="compositionally biased region" description="Basic residues" evidence="6">
    <location>
        <begin position="860"/>
        <end position="869"/>
    </location>
</feature>
<keyword evidence="4" id="KW-0167">Capsid protein</keyword>
<evidence type="ECO:0000256" key="2">
    <source>
        <dbReference type="ARBA" id="ARBA00005398"/>
    </source>
</evidence>
<dbReference type="GO" id="GO:0005198">
    <property type="term" value="F:structural molecule activity"/>
    <property type="evidence" value="ECO:0007669"/>
    <property type="project" value="InterPro"/>
</dbReference>
<organism evidence="9 10">
    <name type="scientific">Rodent tetraparvovirus</name>
    <dbReference type="NCBI Taxonomy" id="2137541"/>
    <lineage>
        <taxon>Viruses</taxon>
        <taxon>Monodnaviria</taxon>
        <taxon>Shotokuvirae</taxon>
        <taxon>Cossaviricota</taxon>
        <taxon>Quintoviricetes</taxon>
        <taxon>Piccovirales</taxon>
        <taxon>Parvoviridae</taxon>
        <taxon>Parvovirinae</taxon>
        <taxon>Tetraparvovirus</taxon>
        <taxon>Tetraparvovirus rodent1</taxon>
    </lineage>
</organism>
<evidence type="ECO:0000313" key="9">
    <source>
        <dbReference type="EMBL" id="AVR53743.1"/>
    </source>
</evidence>
<protein>
    <submittedName>
        <fullName evidence="9">Capsid protein 1</fullName>
    </submittedName>
</protein>
<proteinExistence type="inferred from homology"/>
<dbReference type="EMBL" id="MG745670">
    <property type="protein sequence ID" value="AVR53743.1"/>
    <property type="molecule type" value="Genomic_DNA"/>
</dbReference>
<evidence type="ECO:0000256" key="5">
    <source>
        <dbReference type="ARBA" id="ARBA00022844"/>
    </source>
</evidence>
<dbReference type="RefSeq" id="YP_010802411.1">
    <property type="nucleotide sequence ID" value="NC_077009.1"/>
</dbReference>
<dbReference type="InterPro" id="IPR013607">
    <property type="entry name" value="Phospholipase_A2-like"/>
</dbReference>
<comment type="subcellular location">
    <subcellularLocation>
        <location evidence="1">Virion</location>
    </subcellularLocation>
</comment>
<feature type="domain" description="Coat protein VP1/VP2 Parvovirus" evidence="7">
    <location>
        <begin position="370"/>
        <end position="872"/>
    </location>
</feature>
<keyword evidence="3" id="KW-1140">T=1 icosahedral capsid protein</keyword>
<feature type="region of interest" description="Disordered" evidence="6">
    <location>
        <begin position="320"/>
        <end position="371"/>
    </location>
</feature>
<feature type="region of interest" description="Disordered" evidence="6">
    <location>
        <begin position="860"/>
        <end position="884"/>
    </location>
</feature>
<evidence type="ECO:0000259" key="7">
    <source>
        <dbReference type="Pfam" id="PF00740"/>
    </source>
</evidence>
<dbReference type="GO" id="GO:0039615">
    <property type="term" value="C:T=1 icosahedral viral capsid"/>
    <property type="evidence" value="ECO:0007669"/>
    <property type="project" value="UniProtKB-KW"/>
</dbReference>
<dbReference type="Proteomes" id="UP001161302">
    <property type="component" value="Segment"/>
</dbReference>
<evidence type="ECO:0000256" key="4">
    <source>
        <dbReference type="ARBA" id="ARBA00022561"/>
    </source>
</evidence>
<evidence type="ECO:0000256" key="6">
    <source>
        <dbReference type="SAM" id="MobiDB-lite"/>
    </source>
</evidence>
<dbReference type="InterPro" id="IPR001403">
    <property type="entry name" value="Parvovirus_coat"/>
</dbReference>
<keyword evidence="10" id="KW-1185">Reference proteome</keyword>
<evidence type="ECO:0000256" key="3">
    <source>
        <dbReference type="ARBA" id="ARBA00022431"/>
    </source>
</evidence>
<feature type="region of interest" description="Disordered" evidence="6">
    <location>
        <begin position="184"/>
        <end position="219"/>
    </location>
</feature>
<dbReference type="GeneID" id="80541167"/>
<dbReference type="Pfam" id="PF00740">
    <property type="entry name" value="VP1_2"/>
    <property type="match status" value="1"/>
</dbReference>
<dbReference type="InterPro" id="IPR016184">
    <property type="entry name" value="Capsid/spike_ssDNA_virus"/>
</dbReference>
<dbReference type="SUPFAM" id="SSF88645">
    <property type="entry name" value="ssDNA viruses"/>
    <property type="match status" value="1"/>
</dbReference>
<dbReference type="KEGG" id="vg:80541167"/>
<name>A0A2Z3D7V2_9VIRU</name>
<feature type="domain" description="Phospholipase A2-like" evidence="8">
    <location>
        <begin position="219"/>
        <end position="282"/>
    </location>
</feature>
<dbReference type="InterPro" id="IPR036952">
    <property type="entry name" value="VP1/VP2"/>
</dbReference>
<accession>A0A2Z3D7V2</accession>
<comment type="similarity">
    <text evidence="2">Belongs to the parvoviridae capsid protein family.</text>
</comment>
<sequence>MSAADAYTPGGKMPLDDLMAKLSRAIGQGPHWVAGGNRLPGTYLGNLAAGIKYDRAFAGLLAYGRSLPPTLQPITRILQVLEAKRRQTQNLTNIHKVYLDAVRLLITVSDDKAVEMLRASAREASHLKGPDVTALHKLVLEAKHAHPPSRESLEHYFDQFITPVDPGEPEILKQAFQRMVEYYHPAPQDGGPAPPPVVDHEGAATGPEPHGDRAGAGGGLVVPGYNYVGPGNPLDNGPPQGPVDEAAKRHDERYDEMLKHGDMPYLHGHGADGMMGKEIAEAEAEGKLTGAVDAVLGNAIRGLWEAKEVANQVADVQLSQVLPPNPPSGSLEPGSLDGEPHSKKPKTSSPDPAPPEQQPAPAVETMTDAAGGGGGVKIKAQWVGGTSFSDSSIVTSHTRVGVLADRGGYVPIHQKGSHDSALQPLLGMKTPYSYIDLNAFSVHLTPRDFQQLIDEYSEIRPKSLTVSLSAIVVKDVSTTSTGTTVSDSGSGGLMAFADDGYEYPYVLGHNQDTLPGHLPGEHYVLPQYGYVTRGREYDTGSDIEVISNHQTELYFLEHHDADCVGTGDTWSHTYDFPSDLPWRKLTTPAQSLYGRHNPVQQSRMAIMTGVDANGVGKWKRPTGMDIGQLPLNYIPGPAIMTPTDQQMKNVNFTAPIAMGNPETGDKYSLAPLVHQPWSLSVDRATAGSVSTKVQSGIGAMAYTGRTHEESYAQYNHETDGSVSKPSLVIQTEGELSAPHLGGAFFVPGHKKVSGQGQSAVFQATMFQEPVFPLLPGAVWDPNPLTYDCQIWTKIPNTECHFFAQYPLLGGWGMTTPPPMIFLRLRQQPGPPDNGAYKVTKSNLNQYAVFNLHYSMEFEVKRRKRSRRHNPEKPAPFPVTDTGRAPYLMANSASDTQTTVYEVPQNQWVARNYSRLL</sequence>
<reference evidence="9" key="1">
    <citation type="journal article" date="2018" name="Viruses">
        <title>Novel Parvoviruses from Wild and Domestic Animals in Brazil Provide New Insights into Parvovirus Distribution and Diversity.</title>
        <authorList>
            <person name="de Souza W.M."/>
            <person name="Dennis T."/>
            <person name="Fumagalli M.J."/>
            <person name="Araujo J."/>
            <person name="Sabino-Santos G."/>
            <person name="Maia F.G."/>
            <person name="Acrani G.O."/>
            <person name="Carrasco A.O."/>
            <person name="Romeiro M.F."/>
            <person name="Modha S."/>
            <person name="Vieira L.C."/>
            <person name="Ometto T."/>
            <person name="Queiroz L.H."/>
            <person name="Durigon E.L."/>
            <person name="Nunes M.R."/>
            <person name="Figueiredo L.T."/>
            <person name="Gifford R.J."/>
        </authorList>
    </citation>
    <scope>NUCLEOTIDE SEQUENCE</scope>
    <source>
        <strain evidence="9">3542</strain>
    </source>
</reference>
<evidence type="ECO:0000313" key="10">
    <source>
        <dbReference type="Proteomes" id="UP001161302"/>
    </source>
</evidence>